<evidence type="ECO:0000313" key="2">
    <source>
        <dbReference type="EMBL" id="MFC3199468.1"/>
    </source>
</evidence>
<comment type="caution">
    <text evidence="2">The sequence shown here is derived from an EMBL/GenBank/DDBJ whole genome shotgun (WGS) entry which is preliminary data.</text>
</comment>
<accession>A0ABV7JRG3</accession>
<organism evidence="2 3">
    <name type="scientific">Parapedobacter deserti</name>
    <dbReference type="NCBI Taxonomy" id="1912957"/>
    <lineage>
        <taxon>Bacteria</taxon>
        <taxon>Pseudomonadati</taxon>
        <taxon>Bacteroidota</taxon>
        <taxon>Sphingobacteriia</taxon>
        <taxon>Sphingobacteriales</taxon>
        <taxon>Sphingobacteriaceae</taxon>
        <taxon>Parapedobacter</taxon>
    </lineage>
</organism>
<evidence type="ECO:0000313" key="3">
    <source>
        <dbReference type="Proteomes" id="UP001595526"/>
    </source>
</evidence>
<gene>
    <name evidence="2" type="ORF">ACFOET_17735</name>
</gene>
<dbReference type="InterPro" id="IPR009589">
    <property type="entry name" value="PH_YyaB-like"/>
</dbReference>
<reference evidence="3" key="1">
    <citation type="journal article" date="2019" name="Int. J. Syst. Evol. Microbiol.">
        <title>The Global Catalogue of Microorganisms (GCM) 10K type strain sequencing project: providing services to taxonomists for standard genome sequencing and annotation.</title>
        <authorList>
            <consortium name="The Broad Institute Genomics Platform"/>
            <consortium name="The Broad Institute Genome Sequencing Center for Infectious Disease"/>
            <person name="Wu L."/>
            <person name="Ma J."/>
        </authorList>
    </citation>
    <scope>NUCLEOTIDE SEQUENCE [LARGE SCALE GENOMIC DNA]</scope>
    <source>
        <strain evidence="3">KCTC 52416</strain>
    </source>
</reference>
<evidence type="ECO:0000259" key="1">
    <source>
        <dbReference type="Pfam" id="PF06713"/>
    </source>
</evidence>
<protein>
    <submittedName>
        <fullName evidence="2">PH domain-containing protein</fullName>
    </submittedName>
</protein>
<dbReference type="Pfam" id="PF06713">
    <property type="entry name" value="bPH_4"/>
    <property type="match status" value="1"/>
</dbReference>
<sequence>MQTKGNTYCFCPQIEETRTLISAPAPSLDRLEIFYNKFDSIVISPKDKQGFIADLLKLNPEIEVV</sequence>
<dbReference type="Proteomes" id="UP001595526">
    <property type="component" value="Unassembled WGS sequence"/>
</dbReference>
<feature type="domain" description="Uncharacterized protein YyaB-like PH" evidence="1">
    <location>
        <begin position="13"/>
        <end position="59"/>
    </location>
</feature>
<dbReference type="EMBL" id="JBHRTA010000038">
    <property type="protein sequence ID" value="MFC3199468.1"/>
    <property type="molecule type" value="Genomic_DNA"/>
</dbReference>
<dbReference type="RefSeq" id="WP_379025144.1">
    <property type="nucleotide sequence ID" value="NZ_JBHRTA010000038.1"/>
</dbReference>
<proteinExistence type="predicted"/>
<keyword evidence="3" id="KW-1185">Reference proteome</keyword>
<name>A0ABV7JRG3_9SPHI</name>